<feature type="domain" description="Phospholipid/glycerol acyltransferase" evidence="1">
    <location>
        <begin position="46"/>
        <end position="172"/>
    </location>
</feature>
<protein>
    <submittedName>
        <fullName evidence="2">1-acyl-sn-glycerol-3-phosphate acyltransferase</fullName>
    </submittedName>
</protein>
<evidence type="ECO:0000259" key="1">
    <source>
        <dbReference type="SMART" id="SM00563"/>
    </source>
</evidence>
<dbReference type="SMART" id="SM00563">
    <property type="entry name" value="PlsC"/>
    <property type="match status" value="1"/>
</dbReference>
<gene>
    <name evidence="2" type="ORF">UABAM_00510</name>
</gene>
<dbReference type="InterPro" id="IPR006162">
    <property type="entry name" value="Ppantetheine_attach_site"/>
</dbReference>
<dbReference type="RefSeq" id="WP_151966419.1">
    <property type="nucleotide sequence ID" value="NZ_AP019860.1"/>
</dbReference>
<dbReference type="InterPro" id="IPR002123">
    <property type="entry name" value="Plipid/glycerol_acylTrfase"/>
</dbReference>
<evidence type="ECO:0000313" key="3">
    <source>
        <dbReference type="Proteomes" id="UP000326354"/>
    </source>
</evidence>
<dbReference type="PROSITE" id="PS00012">
    <property type="entry name" value="PHOSPHOPANTETHEINE"/>
    <property type="match status" value="1"/>
</dbReference>
<keyword evidence="3" id="KW-1185">Reference proteome</keyword>
<keyword evidence="2" id="KW-0808">Transferase</keyword>
<dbReference type="KEGG" id="uam:UABAM_00510"/>
<dbReference type="Proteomes" id="UP000326354">
    <property type="component" value="Chromosome"/>
</dbReference>
<dbReference type="EMBL" id="AP019860">
    <property type="protein sequence ID" value="BBM82167.1"/>
    <property type="molecule type" value="Genomic_DNA"/>
</dbReference>
<proteinExistence type="predicted"/>
<dbReference type="AlphaFoldDB" id="A0A5S9IIF8"/>
<sequence length="363" mass="42824">MRKFIRSFNKHVFITLIQLSLKLRYRYYITGLKEIKKTVLKSEKGTLFLPNHVALLDPLVQVSLLLRRFKMRPVLHEKFYYIPGIHYVLTLPRSLPVVDLAKTDNWEGRKQQYYDLLEEIIGGLKKGERFMFYPSGKIKRTAYERLEGASGAYDIVSQVPDCHVVLVNARGLWGSRFSYAERQDAPDLSVAMKHTLWDCMKSLLLFLPKRRVYVEYSLIPPEIKKIKSRTEFNRALEKWYNRDGNESIAQPRVPFRKHPKIQKRFWAKIDTEQIPHEIADPILEKLTQKVGRPVSLEDEWGRDLGLDSIEMMDIIVEFADELRIEQVELIDMLKVKDIFRPILELHHSHYDIEGDENFHPVFE</sequence>
<dbReference type="GO" id="GO:0016746">
    <property type="term" value="F:acyltransferase activity"/>
    <property type="evidence" value="ECO:0007669"/>
    <property type="project" value="UniProtKB-KW"/>
</dbReference>
<name>A0A5S9IIF8_UABAM</name>
<organism evidence="2 3">
    <name type="scientific">Uabimicrobium amorphum</name>
    <dbReference type="NCBI Taxonomy" id="2596890"/>
    <lineage>
        <taxon>Bacteria</taxon>
        <taxon>Pseudomonadati</taxon>
        <taxon>Planctomycetota</taxon>
        <taxon>Candidatus Uabimicrobiia</taxon>
        <taxon>Candidatus Uabimicrobiales</taxon>
        <taxon>Candidatus Uabimicrobiaceae</taxon>
        <taxon>Candidatus Uabimicrobium</taxon>
    </lineage>
</organism>
<dbReference type="OrthoDB" id="9757771at2"/>
<keyword evidence="2" id="KW-0012">Acyltransferase</keyword>
<reference evidence="2 3" key="1">
    <citation type="submission" date="2019-08" db="EMBL/GenBank/DDBJ databases">
        <title>Complete genome sequence of Candidatus Uab amorphum.</title>
        <authorList>
            <person name="Shiratori T."/>
            <person name="Suzuki S."/>
            <person name="Kakizawa Y."/>
            <person name="Ishida K."/>
        </authorList>
    </citation>
    <scope>NUCLEOTIDE SEQUENCE [LARGE SCALE GENOMIC DNA]</scope>
    <source>
        <strain evidence="2 3">SRT547</strain>
    </source>
</reference>
<evidence type="ECO:0000313" key="2">
    <source>
        <dbReference type="EMBL" id="BBM82167.1"/>
    </source>
</evidence>
<dbReference type="Pfam" id="PF01553">
    <property type="entry name" value="Acyltransferase"/>
    <property type="match status" value="1"/>
</dbReference>
<accession>A0A5S9IIF8</accession>